<reference evidence="1" key="2">
    <citation type="submission" date="2022-01" db="EMBL/GenBank/DDBJ databases">
        <authorList>
            <person name="Yamashiro T."/>
            <person name="Shiraishi A."/>
            <person name="Satake H."/>
            <person name="Nakayama K."/>
        </authorList>
    </citation>
    <scope>NUCLEOTIDE SEQUENCE</scope>
</reference>
<keyword evidence="2" id="KW-1185">Reference proteome</keyword>
<organism evidence="1 2">
    <name type="scientific">Tanacetum coccineum</name>
    <dbReference type="NCBI Taxonomy" id="301880"/>
    <lineage>
        <taxon>Eukaryota</taxon>
        <taxon>Viridiplantae</taxon>
        <taxon>Streptophyta</taxon>
        <taxon>Embryophyta</taxon>
        <taxon>Tracheophyta</taxon>
        <taxon>Spermatophyta</taxon>
        <taxon>Magnoliopsida</taxon>
        <taxon>eudicotyledons</taxon>
        <taxon>Gunneridae</taxon>
        <taxon>Pentapetalae</taxon>
        <taxon>asterids</taxon>
        <taxon>campanulids</taxon>
        <taxon>Asterales</taxon>
        <taxon>Asteraceae</taxon>
        <taxon>Asteroideae</taxon>
        <taxon>Anthemideae</taxon>
        <taxon>Anthemidinae</taxon>
        <taxon>Tanacetum</taxon>
    </lineage>
</organism>
<protein>
    <recommendedName>
        <fullName evidence="3">Reverse transcriptase domain-containing protein</fullName>
    </recommendedName>
</protein>
<evidence type="ECO:0000313" key="1">
    <source>
        <dbReference type="EMBL" id="GJT38437.1"/>
    </source>
</evidence>
<accession>A0ABQ5DHN2</accession>
<name>A0ABQ5DHN2_9ASTR</name>
<gene>
    <name evidence="1" type="ORF">Tco_0938302</name>
</gene>
<dbReference type="Proteomes" id="UP001151760">
    <property type="component" value="Unassembled WGS sequence"/>
</dbReference>
<reference evidence="1" key="1">
    <citation type="journal article" date="2022" name="Int. J. Mol. Sci.">
        <title>Draft Genome of Tanacetum Coccineum: Genomic Comparison of Closely Related Tanacetum-Family Plants.</title>
        <authorList>
            <person name="Yamashiro T."/>
            <person name="Shiraishi A."/>
            <person name="Nakayama K."/>
            <person name="Satake H."/>
        </authorList>
    </citation>
    <scope>NUCLEOTIDE SEQUENCE</scope>
</reference>
<evidence type="ECO:0000313" key="2">
    <source>
        <dbReference type="Proteomes" id="UP001151760"/>
    </source>
</evidence>
<comment type="caution">
    <text evidence="1">The sequence shown here is derived from an EMBL/GenBank/DDBJ whole genome shotgun (WGS) entry which is preliminary data.</text>
</comment>
<dbReference type="EMBL" id="BQNB010015303">
    <property type="protein sequence ID" value="GJT38437.1"/>
    <property type="molecule type" value="Genomic_DNA"/>
</dbReference>
<evidence type="ECO:0008006" key="3">
    <source>
        <dbReference type="Google" id="ProtNLM"/>
    </source>
</evidence>
<sequence length="222" mass="24695">MVGANHAGYTDRFHELAKLVPHLVTPESSRIKRYIDGLAPEIRGILQATQPTIIQSAILRAGILTDESVSCGEDCWDIKFKMILRVTTAQVRILQKSQENGQNWTITDTGKEKRIQERERGAEDMLIKSLTSPSALIGQSPQGECHADARKHTKMQDFTLNPSLKKHNGSDTRNATLAIRVLTKVIQRLIIAYNGRAYGTSLAYPCDKLELLKALLSTIAFV</sequence>
<proteinExistence type="predicted"/>